<dbReference type="EMBL" id="FM864216">
    <property type="protein sequence ID" value="CAT04937.1"/>
    <property type="molecule type" value="Genomic_DNA"/>
</dbReference>
<dbReference type="KEGG" id="mco:MCJ_002460"/>
<evidence type="ECO:0000313" key="1">
    <source>
        <dbReference type="EMBL" id="CAT04937.1"/>
    </source>
</evidence>
<gene>
    <name evidence="1" type="ordered locus">MCJ_002460</name>
</gene>
<organism evidence="1 2">
    <name type="scientific">Mesomycoplasma conjunctivae (strain ATCC 25834 / NCTC 10147 / HRC/581)</name>
    <name type="common">Mycoplasma conjunctivae</name>
    <dbReference type="NCBI Taxonomy" id="572263"/>
    <lineage>
        <taxon>Bacteria</taxon>
        <taxon>Bacillati</taxon>
        <taxon>Mycoplasmatota</taxon>
        <taxon>Mycoplasmoidales</taxon>
        <taxon>Metamycoplasmataceae</taxon>
        <taxon>Mesomycoplasma</taxon>
    </lineage>
</organism>
<dbReference type="Proteomes" id="UP000001491">
    <property type="component" value="Chromosome"/>
</dbReference>
<proteinExistence type="predicted"/>
<reference evidence="2" key="1">
    <citation type="journal article" date="2009" name="BMC Bioinformatics">
        <title>The Mycoplasma conjunctivae genome sequencing, annotation and analysis.</title>
        <authorList>
            <person name="Calderon-Copete S.P."/>
            <person name="Wigger G."/>
            <person name="Wunderlin C."/>
            <person name="Schmidheini T."/>
            <person name="Frey J."/>
            <person name="Quail M.A."/>
            <person name="Falquet L."/>
        </authorList>
    </citation>
    <scope>NUCLEOTIDE SEQUENCE [LARGE SCALE GENOMIC DNA]</scope>
    <source>
        <strain evidence="2">ATCC 25834 / NCTC 10147 / HRC/581</strain>
    </source>
</reference>
<sequence length="48" mass="5517">MSIELDSLNLLKELDFNDFELENNSIELARKKMTITTYVCIVKSIPAL</sequence>
<name>C5J645_MESCH</name>
<dbReference type="AlphaFoldDB" id="C5J645"/>
<keyword evidence="2" id="KW-1185">Reference proteome</keyword>
<evidence type="ECO:0000313" key="2">
    <source>
        <dbReference type="Proteomes" id="UP000001491"/>
    </source>
</evidence>
<protein>
    <submittedName>
        <fullName evidence="1">Uncharacterized protein</fullName>
    </submittedName>
</protein>
<dbReference type="HOGENOM" id="CLU_3155044_0_0_14"/>
<accession>C5J645</accession>